<reference evidence="4" key="1">
    <citation type="journal article" date="2019" name="Int. J. Syst. Evol. Microbiol.">
        <title>The Global Catalogue of Microorganisms (GCM) 10K type strain sequencing project: providing services to taxonomists for standard genome sequencing and annotation.</title>
        <authorList>
            <consortium name="The Broad Institute Genomics Platform"/>
            <consortium name="The Broad Institute Genome Sequencing Center for Infectious Disease"/>
            <person name="Wu L."/>
            <person name="Ma J."/>
        </authorList>
    </citation>
    <scope>NUCLEOTIDE SEQUENCE [LARGE SCALE GENOMIC DNA]</scope>
    <source>
        <strain evidence="4">NBRC 3267</strain>
    </source>
</reference>
<dbReference type="PANTHER" id="PTHR43279">
    <property type="entry name" value="CATECHOL-2,3-DIOXYGENASE"/>
    <property type="match status" value="1"/>
</dbReference>
<keyword evidence="3" id="KW-0223">Dioxygenase</keyword>
<accession>A0AAV5NIK1</accession>
<dbReference type="GO" id="GO:0051213">
    <property type="term" value="F:dioxygenase activity"/>
    <property type="evidence" value="ECO:0007669"/>
    <property type="project" value="UniProtKB-KW"/>
</dbReference>
<dbReference type="Proteomes" id="UP001156614">
    <property type="component" value="Unassembled WGS sequence"/>
</dbReference>
<dbReference type="PROSITE" id="PS51819">
    <property type="entry name" value="VOC"/>
    <property type="match status" value="2"/>
</dbReference>
<feature type="domain" description="VOC" evidence="2">
    <location>
        <begin position="12"/>
        <end position="128"/>
    </location>
</feature>
<dbReference type="PROSITE" id="PS00934">
    <property type="entry name" value="GLYOXALASE_I_1"/>
    <property type="match status" value="1"/>
</dbReference>
<keyword evidence="4" id="KW-1185">Reference proteome</keyword>
<dbReference type="InterPro" id="IPR029068">
    <property type="entry name" value="Glyas_Bleomycin-R_OHBP_Dase"/>
</dbReference>
<dbReference type="PANTHER" id="PTHR43279:SF1">
    <property type="entry name" value="CATECHOL-2,3-DIOXYGENASE"/>
    <property type="match status" value="1"/>
</dbReference>
<dbReference type="Gene3D" id="3.10.180.10">
    <property type="entry name" value="2,3-Dihydroxybiphenyl 1,2-Dioxygenase, domain 1"/>
    <property type="match status" value="2"/>
</dbReference>
<proteinExistence type="predicted"/>
<dbReference type="InterPro" id="IPR004360">
    <property type="entry name" value="Glyas_Fos-R_dOase_dom"/>
</dbReference>
<gene>
    <name evidence="3" type="ORF">GCM10007867_30850</name>
</gene>
<dbReference type="GO" id="GO:0046872">
    <property type="term" value="F:metal ion binding"/>
    <property type="evidence" value="ECO:0007669"/>
    <property type="project" value="UniProtKB-KW"/>
</dbReference>
<evidence type="ECO:0000313" key="3">
    <source>
        <dbReference type="EMBL" id="GLQ64238.1"/>
    </source>
</evidence>
<evidence type="ECO:0000259" key="2">
    <source>
        <dbReference type="PROSITE" id="PS51819"/>
    </source>
</evidence>
<dbReference type="InterPro" id="IPR018146">
    <property type="entry name" value="Glyoxalase_1_CS"/>
</dbReference>
<comment type="caution">
    <text evidence="3">The sequence shown here is derived from an EMBL/GenBank/DDBJ whole genome shotgun (WGS) entry which is preliminary data.</text>
</comment>
<dbReference type="EMBL" id="BSNU01000011">
    <property type="protein sequence ID" value="GLQ64238.1"/>
    <property type="molecule type" value="Genomic_DNA"/>
</dbReference>
<dbReference type="AlphaFoldDB" id="A0AAV5NIK1"/>
<dbReference type="SUPFAM" id="SSF54593">
    <property type="entry name" value="Glyoxalase/Bleomycin resistance protein/Dihydroxybiphenyl dioxygenase"/>
    <property type="match status" value="2"/>
</dbReference>
<feature type="domain" description="VOC" evidence="2">
    <location>
        <begin position="170"/>
        <end position="278"/>
    </location>
</feature>
<dbReference type="Pfam" id="PF00903">
    <property type="entry name" value="Glyoxalase"/>
    <property type="match status" value="2"/>
</dbReference>
<sequence length="281" mass="30801">MGELPTSSHGFAIEQVVLTVNDLEKVTTFYQAVIGLERLGQDGEIVRLGADVTPLIELRQDRHARQRSSREAGLFHTAFLLPSRSALACWIDHATERKLPLVGASDHDVSEAVYLSDPEGNGVEIYADRPPSSWYWRDGTIRMGTKPLDIPALLEQSRGARWDGAPTGTQIGHVHLQVGTIEVAEEFYARKLGLDVTCRYPGGTFYAADGYHHHIATNIWNSRGAGQRRFPSTGLAEIALSVSRPLPEGLVPAADGNSSGTTVTLEDPWGTPIRLHSQRFL</sequence>
<dbReference type="GO" id="GO:0004462">
    <property type="term" value="F:lactoylglutathione lyase activity"/>
    <property type="evidence" value="ECO:0007669"/>
    <property type="project" value="InterPro"/>
</dbReference>
<name>A0AAV5NIK1_9PROT</name>
<organism evidence="3 4">
    <name type="scientific">Gluconobacter cerinus</name>
    <dbReference type="NCBI Taxonomy" id="38307"/>
    <lineage>
        <taxon>Bacteria</taxon>
        <taxon>Pseudomonadati</taxon>
        <taxon>Pseudomonadota</taxon>
        <taxon>Alphaproteobacteria</taxon>
        <taxon>Acetobacterales</taxon>
        <taxon>Acetobacteraceae</taxon>
        <taxon>Gluconobacter</taxon>
    </lineage>
</organism>
<dbReference type="InterPro" id="IPR037523">
    <property type="entry name" value="VOC_core"/>
</dbReference>
<keyword evidence="3" id="KW-0560">Oxidoreductase</keyword>
<evidence type="ECO:0000256" key="1">
    <source>
        <dbReference type="ARBA" id="ARBA00022723"/>
    </source>
</evidence>
<evidence type="ECO:0000313" key="4">
    <source>
        <dbReference type="Proteomes" id="UP001156614"/>
    </source>
</evidence>
<protein>
    <submittedName>
        <fullName evidence="3">Ring-cleaving dioxygenase</fullName>
    </submittedName>
</protein>
<keyword evidence="1" id="KW-0479">Metal-binding</keyword>
<dbReference type="RefSeq" id="WP_099213530.1">
    <property type="nucleotide sequence ID" value="NZ_BEWM01000011.1"/>
</dbReference>